<evidence type="ECO:0000313" key="8">
    <source>
        <dbReference type="EMBL" id="RAR64620.1"/>
    </source>
</evidence>
<evidence type="ECO:0000259" key="6">
    <source>
        <dbReference type="Pfam" id="PF13860"/>
    </source>
</evidence>
<keyword evidence="8" id="KW-0282">Flagellum</keyword>
<comment type="similarity">
    <text evidence="1 5">Belongs to the FlgD family.</text>
</comment>
<dbReference type="AlphaFoldDB" id="A0A328XWH4"/>
<dbReference type="Proteomes" id="UP000249700">
    <property type="component" value="Unassembled WGS sequence"/>
</dbReference>
<feature type="domain" description="FlgD Tudor-like" evidence="7">
    <location>
        <begin position="90"/>
        <end position="228"/>
    </location>
</feature>
<keyword evidence="8" id="KW-0966">Cell projection</keyword>
<organism evidence="8 9">
    <name type="scientific">Onishia taeanensis</name>
    <dbReference type="NCBI Taxonomy" id="284577"/>
    <lineage>
        <taxon>Bacteria</taxon>
        <taxon>Pseudomonadati</taxon>
        <taxon>Pseudomonadota</taxon>
        <taxon>Gammaproteobacteria</taxon>
        <taxon>Oceanospirillales</taxon>
        <taxon>Halomonadaceae</taxon>
        <taxon>Onishia</taxon>
    </lineage>
</organism>
<evidence type="ECO:0000259" key="7">
    <source>
        <dbReference type="Pfam" id="PF13861"/>
    </source>
</evidence>
<evidence type="ECO:0000256" key="5">
    <source>
        <dbReference type="RuleBase" id="RU362076"/>
    </source>
</evidence>
<accession>A0A328XWH4</accession>
<name>A0A328XWH4_9GAMM</name>
<gene>
    <name evidence="8" type="ORF">BCL93_101442</name>
</gene>
<evidence type="ECO:0000256" key="2">
    <source>
        <dbReference type="ARBA" id="ARBA00016013"/>
    </source>
</evidence>
<dbReference type="InterPro" id="IPR025963">
    <property type="entry name" value="FLgD_Tudor"/>
</dbReference>
<proteinExistence type="inferred from homology"/>
<dbReference type="Gene3D" id="2.30.30.910">
    <property type="match status" value="1"/>
</dbReference>
<dbReference type="InterPro" id="IPR025965">
    <property type="entry name" value="FlgD/Vpr_Ig-like"/>
</dbReference>
<dbReference type="RefSeq" id="WP_112053465.1">
    <property type="nucleotide sequence ID" value="NZ_QLSX01000001.1"/>
</dbReference>
<evidence type="ECO:0000256" key="1">
    <source>
        <dbReference type="ARBA" id="ARBA00010577"/>
    </source>
</evidence>
<evidence type="ECO:0000313" key="9">
    <source>
        <dbReference type="Proteomes" id="UP000249700"/>
    </source>
</evidence>
<feature type="domain" description="FlgD/Vpr Ig-like" evidence="6">
    <location>
        <begin position="118"/>
        <end position="186"/>
    </location>
</feature>
<dbReference type="Pfam" id="PF13860">
    <property type="entry name" value="FlgD_ig"/>
    <property type="match status" value="1"/>
</dbReference>
<comment type="caution">
    <text evidence="8">The sequence shown here is derived from an EMBL/GenBank/DDBJ whole genome shotgun (WGS) entry which is preliminary data.</text>
</comment>
<sequence length="231" mass="23959">MATSIDSNVLNSVNGTVGQAGKAAANRESDDLNDRFMTLLVTQLKNQDPMNPMENAEMTSQLAQINTVSGIEKLNTTLSSITDQIDQGRALEAAGLVGSGVMVPGNKVLTSQVDGKVTTTPIGIELDQPADNVRVTITNGSGQVVDQYDAGSAKAGVSNISWDGELSLGEAAPDGAYNVSLQATRDEKPIGSQALNYAQVGAVTPQENGGVLLDLGAVYGQIGLNDVKQIL</sequence>
<evidence type="ECO:0000256" key="4">
    <source>
        <dbReference type="ARBA" id="ARBA00024746"/>
    </source>
</evidence>
<dbReference type="InterPro" id="IPR005648">
    <property type="entry name" value="FlgD"/>
</dbReference>
<dbReference type="GO" id="GO:0044781">
    <property type="term" value="P:bacterial-type flagellum organization"/>
    <property type="evidence" value="ECO:0007669"/>
    <property type="project" value="UniProtKB-UniRule"/>
</dbReference>
<protein>
    <recommendedName>
        <fullName evidence="2 5">Basal-body rod modification protein FlgD</fullName>
    </recommendedName>
</protein>
<dbReference type="Pfam" id="PF03963">
    <property type="entry name" value="FlgD"/>
    <property type="match status" value="1"/>
</dbReference>
<keyword evidence="3 5" id="KW-1005">Bacterial flagellum biogenesis</keyword>
<reference evidence="8 9" key="1">
    <citation type="submission" date="2018-06" db="EMBL/GenBank/DDBJ databases">
        <title>Comparative analysis of microorganisms from saline springs in Andes Mountain Range, Colombia.</title>
        <authorList>
            <person name="Rubin E."/>
        </authorList>
    </citation>
    <scope>NUCLEOTIDE SEQUENCE [LARGE SCALE GENOMIC DNA]</scope>
    <source>
        <strain evidence="8 9">USBA-857</strain>
    </source>
</reference>
<dbReference type="OrthoDB" id="9785233at2"/>
<dbReference type="Gene3D" id="2.60.40.4070">
    <property type="match status" value="1"/>
</dbReference>
<evidence type="ECO:0000256" key="3">
    <source>
        <dbReference type="ARBA" id="ARBA00022795"/>
    </source>
</evidence>
<dbReference type="Pfam" id="PF13861">
    <property type="entry name" value="FLgD_tudor"/>
    <property type="match status" value="1"/>
</dbReference>
<dbReference type="EMBL" id="QLSX01000001">
    <property type="protein sequence ID" value="RAR64620.1"/>
    <property type="molecule type" value="Genomic_DNA"/>
</dbReference>
<keyword evidence="8" id="KW-0969">Cilium</keyword>
<comment type="function">
    <text evidence="4 5">Required for flagellar hook formation. May act as a scaffolding protein.</text>
</comment>